<dbReference type="InterPro" id="IPR002659">
    <property type="entry name" value="Glyco_trans_31"/>
</dbReference>
<evidence type="ECO:0000313" key="11">
    <source>
        <dbReference type="Proteomes" id="UP000076858"/>
    </source>
</evidence>
<evidence type="ECO:0000256" key="4">
    <source>
        <dbReference type="ARBA" id="ARBA00022679"/>
    </source>
</evidence>
<accession>A0A164ZP32</accession>
<comment type="subcellular location">
    <subcellularLocation>
        <location evidence="1">Golgi apparatus membrane</location>
        <topology evidence="1">Single-pass type II membrane protein</topology>
    </subcellularLocation>
</comment>
<dbReference type="GO" id="GO:0016758">
    <property type="term" value="F:hexosyltransferase activity"/>
    <property type="evidence" value="ECO:0007669"/>
    <property type="project" value="InterPro"/>
</dbReference>
<dbReference type="GO" id="GO:0000139">
    <property type="term" value="C:Golgi membrane"/>
    <property type="evidence" value="ECO:0007669"/>
    <property type="project" value="UniProtKB-SubCell"/>
</dbReference>
<keyword evidence="4" id="KW-0808">Transferase</keyword>
<dbReference type="EMBL" id="LRGB01000687">
    <property type="protein sequence ID" value="KZS16570.1"/>
    <property type="molecule type" value="Genomic_DNA"/>
</dbReference>
<dbReference type="Proteomes" id="UP000076858">
    <property type="component" value="Unassembled WGS sequence"/>
</dbReference>
<dbReference type="AlphaFoldDB" id="A0A164ZP32"/>
<keyword evidence="7" id="KW-1133">Transmembrane helix</keyword>
<keyword evidence="6" id="KW-0735">Signal-anchor</keyword>
<proteinExistence type="inferred from homology"/>
<keyword evidence="9" id="KW-0472">Membrane</keyword>
<organism evidence="10 11">
    <name type="scientific">Daphnia magna</name>
    <dbReference type="NCBI Taxonomy" id="35525"/>
    <lineage>
        <taxon>Eukaryota</taxon>
        <taxon>Metazoa</taxon>
        <taxon>Ecdysozoa</taxon>
        <taxon>Arthropoda</taxon>
        <taxon>Crustacea</taxon>
        <taxon>Branchiopoda</taxon>
        <taxon>Diplostraca</taxon>
        <taxon>Cladocera</taxon>
        <taxon>Anomopoda</taxon>
        <taxon>Daphniidae</taxon>
        <taxon>Daphnia</taxon>
    </lineage>
</organism>
<evidence type="ECO:0000256" key="8">
    <source>
        <dbReference type="ARBA" id="ARBA00023034"/>
    </source>
</evidence>
<reference evidence="10 11" key="1">
    <citation type="submission" date="2016-03" db="EMBL/GenBank/DDBJ databases">
        <title>EvidentialGene: Evidence-directed Construction of Genes on Genomes.</title>
        <authorList>
            <person name="Gilbert D.G."/>
            <person name="Choi J.-H."/>
            <person name="Mockaitis K."/>
            <person name="Colbourne J."/>
            <person name="Pfrender M."/>
        </authorList>
    </citation>
    <scope>NUCLEOTIDE SEQUENCE [LARGE SCALE GENOMIC DNA]</scope>
    <source>
        <strain evidence="10 11">Xinb3</strain>
        <tissue evidence="10">Complete organism</tissue>
    </source>
</reference>
<keyword evidence="8" id="KW-0333">Golgi apparatus</keyword>
<comment type="similarity">
    <text evidence="2">Belongs to the glycosyltransferase 31 family.</text>
</comment>
<evidence type="ECO:0000256" key="1">
    <source>
        <dbReference type="ARBA" id="ARBA00004323"/>
    </source>
</evidence>
<protein>
    <submittedName>
        <fullName evidence="10">Uncharacterized protein</fullName>
    </submittedName>
</protein>
<comment type="caution">
    <text evidence="10">The sequence shown here is derived from an EMBL/GenBank/DDBJ whole genome shotgun (WGS) entry which is preliminary data.</text>
</comment>
<evidence type="ECO:0000313" key="10">
    <source>
        <dbReference type="EMBL" id="KZS16570.1"/>
    </source>
</evidence>
<name>A0A164ZP32_9CRUS</name>
<evidence type="ECO:0000256" key="3">
    <source>
        <dbReference type="ARBA" id="ARBA00022676"/>
    </source>
</evidence>
<sequence>MNQRQRTVPSPLTDNCSITWLFIYATDPSAAASTVSILNTILNYFKLPTPISDFSRRGKWPTNFQQWPWQRFPLYFHGPGIVITRSSIRPLLTAIQIAPYFVWDDMYLFGLCTDRAGVHRHLSNEFFINIPENYTEPCFIRNSVMWMTQSAHVMNVPHNVSQGLYHHKPQTTRFEDAKTYFTYNEPA</sequence>
<evidence type="ECO:0000256" key="9">
    <source>
        <dbReference type="ARBA" id="ARBA00023136"/>
    </source>
</evidence>
<evidence type="ECO:0000256" key="5">
    <source>
        <dbReference type="ARBA" id="ARBA00022692"/>
    </source>
</evidence>
<evidence type="ECO:0000256" key="6">
    <source>
        <dbReference type="ARBA" id="ARBA00022968"/>
    </source>
</evidence>
<evidence type="ECO:0000256" key="7">
    <source>
        <dbReference type="ARBA" id="ARBA00022989"/>
    </source>
</evidence>
<dbReference type="Pfam" id="PF01762">
    <property type="entry name" value="Galactosyl_T"/>
    <property type="match status" value="1"/>
</dbReference>
<keyword evidence="11" id="KW-1185">Reference proteome</keyword>
<keyword evidence="3" id="KW-0328">Glycosyltransferase</keyword>
<gene>
    <name evidence="10" type="ORF">APZ42_017168</name>
</gene>
<keyword evidence="5" id="KW-0812">Transmembrane</keyword>
<evidence type="ECO:0000256" key="2">
    <source>
        <dbReference type="ARBA" id="ARBA00008661"/>
    </source>
</evidence>